<dbReference type="Proteomes" id="UP000005268">
    <property type="component" value="Chromosome"/>
</dbReference>
<dbReference type="HOGENOM" id="CLU_3375397_0_0_6"/>
<sequence length="34" mass="3954">MRSLPWSKPIRCDHTCQRTMRDEAMTGGVMHLHA</sequence>
<dbReference type="EMBL" id="CP003588">
    <property type="protein sequence ID" value="AFK68711.1"/>
    <property type="molecule type" value="Genomic_DNA"/>
</dbReference>
<evidence type="ECO:0000313" key="1">
    <source>
        <dbReference type="EMBL" id="AFK68711.1"/>
    </source>
</evidence>
<reference evidence="1 2" key="1">
    <citation type="journal article" date="2012" name="J. Bacteriol.">
        <title>Complete Genome Sequence of the Naphthalene-Degrading Pseudomonas putida Strain ND6.</title>
        <authorList>
            <person name="Li S."/>
            <person name="Zhao H."/>
            <person name="Li Y."/>
            <person name="Niu S."/>
            <person name="Cai B."/>
        </authorList>
    </citation>
    <scope>NUCLEOTIDE SEQUENCE [LARGE SCALE GENOMIC DNA]</scope>
    <source>
        <strain evidence="1 2">ND6</strain>
    </source>
</reference>
<organism evidence="1 2">
    <name type="scientific">Pseudomonas putida ND6</name>
    <dbReference type="NCBI Taxonomy" id="231023"/>
    <lineage>
        <taxon>Bacteria</taxon>
        <taxon>Pseudomonadati</taxon>
        <taxon>Pseudomonadota</taxon>
        <taxon>Gammaproteobacteria</taxon>
        <taxon>Pseudomonadales</taxon>
        <taxon>Pseudomonadaceae</taxon>
        <taxon>Pseudomonas</taxon>
    </lineage>
</organism>
<accession>I3UT90</accession>
<protein>
    <submittedName>
        <fullName evidence="1">Uncharacterized protein</fullName>
    </submittedName>
</protein>
<evidence type="ECO:0000313" key="2">
    <source>
        <dbReference type="Proteomes" id="UP000005268"/>
    </source>
</evidence>
<dbReference type="KEGG" id="ppi:YSA_03602"/>
<gene>
    <name evidence="1" type="ORF">YSA_03602</name>
</gene>
<name>I3UT90_PSEPU</name>
<dbReference type="AlphaFoldDB" id="I3UT90"/>
<proteinExistence type="predicted"/>